<reference evidence="2" key="1">
    <citation type="submission" date="2021-02" db="EMBL/GenBank/DDBJ databases">
        <authorList>
            <person name="Nowell W R."/>
        </authorList>
    </citation>
    <scope>NUCLEOTIDE SEQUENCE</scope>
</reference>
<dbReference type="AlphaFoldDB" id="A0A8S2R253"/>
<dbReference type="EMBL" id="CAJNOK010021006">
    <property type="protein sequence ID" value="CAF1325681.1"/>
    <property type="molecule type" value="Genomic_DNA"/>
</dbReference>
<evidence type="ECO:0000313" key="3">
    <source>
        <dbReference type="Proteomes" id="UP000682733"/>
    </source>
</evidence>
<sequence length="345" mass="40794">MAATSTPNYSSIEISENLKQSVLEHINYLKEFYEHPELLKYQVRVHAIYRYEKFWLPFIFENKEFDNIVPPIDIHLIWHCHLLAPLAYANDCEQVVGQLINSKICQKTFQAVKYSEQLWLKTYKNSMPYTIDYKTTLPLTPAYTSKIKYNLNNAVKRQIEFYYHIALEHYKDDKFLNDAIIRYKKFIYLKKLNPQLFVVPMYDIDLIWHTHQLHPESYKQDMIKNLNHILNHDDSIQEHKINSKLYTSDHETRVKWYELYGEKLPKNGCMYRGKTSKNVYTQVTDFTFLRVCQRYLIYVQFSTVLSNETSSSSSSSSSKSTKSSLEIDNVNTVVSSSDSLQSQFS</sequence>
<accession>A0A8S2R253</accession>
<dbReference type="PANTHER" id="PTHR34365">
    <property type="entry name" value="ENOLASE (DUF1399)"/>
    <property type="match status" value="1"/>
</dbReference>
<dbReference type="Proteomes" id="UP000682733">
    <property type="component" value="Unassembled WGS sequence"/>
</dbReference>
<feature type="non-terminal residue" evidence="2">
    <location>
        <position position="345"/>
    </location>
</feature>
<dbReference type="Proteomes" id="UP000677228">
    <property type="component" value="Unassembled WGS sequence"/>
</dbReference>
<gene>
    <name evidence="1" type="ORF">OVA965_LOCUS29648</name>
    <name evidence="2" type="ORF">TMI583_LOCUS30429</name>
</gene>
<proteinExistence type="predicted"/>
<dbReference type="Pfam" id="PF07173">
    <property type="entry name" value="GRDP-like"/>
    <property type="match status" value="1"/>
</dbReference>
<name>A0A8S2R253_9BILA</name>
<evidence type="ECO:0000313" key="1">
    <source>
        <dbReference type="EMBL" id="CAF1325681.1"/>
    </source>
</evidence>
<dbReference type="PANTHER" id="PTHR34365:SF7">
    <property type="entry name" value="GLYCINE-RICH DOMAIN-CONTAINING PROTEIN 1"/>
    <property type="match status" value="1"/>
</dbReference>
<comment type="caution">
    <text evidence="2">The sequence shown here is derived from an EMBL/GenBank/DDBJ whole genome shotgun (WGS) entry which is preliminary data.</text>
</comment>
<organism evidence="2 3">
    <name type="scientific">Didymodactylos carnosus</name>
    <dbReference type="NCBI Taxonomy" id="1234261"/>
    <lineage>
        <taxon>Eukaryota</taxon>
        <taxon>Metazoa</taxon>
        <taxon>Spiralia</taxon>
        <taxon>Gnathifera</taxon>
        <taxon>Rotifera</taxon>
        <taxon>Eurotatoria</taxon>
        <taxon>Bdelloidea</taxon>
        <taxon>Philodinida</taxon>
        <taxon>Philodinidae</taxon>
        <taxon>Didymodactylos</taxon>
    </lineage>
</organism>
<dbReference type="InterPro" id="IPR009836">
    <property type="entry name" value="GRDP-like"/>
</dbReference>
<dbReference type="EMBL" id="CAJOBA010042615">
    <property type="protein sequence ID" value="CAF4136670.1"/>
    <property type="molecule type" value="Genomic_DNA"/>
</dbReference>
<protein>
    <submittedName>
        <fullName evidence="2">Uncharacterized protein</fullName>
    </submittedName>
</protein>
<evidence type="ECO:0000313" key="2">
    <source>
        <dbReference type="EMBL" id="CAF4136670.1"/>
    </source>
</evidence>